<sequence length="98" mass="10543">MSDTVHRIHFPATDAPDVTCAPGTNLGTLIDGRGPIEFGCFSGVCGTCIAHIRPADPQKLAEPSEAERALLAFFGEEGKETRLACRVRVHTDLEIHTV</sequence>
<dbReference type="CDD" id="cd00207">
    <property type="entry name" value="fer2"/>
    <property type="match status" value="1"/>
</dbReference>
<dbReference type="InterPro" id="IPR006058">
    <property type="entry name" value="2Fe2S_fd_BS"/>
</dbReference>
<dbReference type="SUPFAM" id="SSF54292">
    <property type="entry name" value="2Fe-2S ferredoxin-like"/>
    <property type="match status" value="1"/>
</dbReference>
<dbReference type="PROSITE" id="PS00197">
    <property type="entry name" value="2FE2S_FER_1"/>
    <property type="match status" value="1"/>
</dbReference>
<name>A0A8J7U525_9BACT</name>
<proteinExistence type="predicted"/>
<organism evidence="2 3">
    <name type="scientific">Acanthopleuribacter pedis</name>
    <dbReference type="NCBI Taxonomy" id="442870"/>
    <lineage>
        <taxon>Bacteria</taxon>
        <taxon>Pseudomonadati</taxon>
        <taxon>Acidobacteriota</taxon>
        <taxon>Holophagae</taxon>
        <taxon>Acanthopleuribacterales</taxon>
        <taxon>Acanthopleuribacteraceae</taxon>
        <taxon>Acanthopleuribacter</taxon>
    </lineage>
</organism>
<reference evidence="2" key="1">
    <citation type="submission" date="2021-03" db="EMBL/GenBank/DDBJ databases">
        <authorList>
            <person name="Wang G."/>
        </authorList>
    </citation>
    <scope>NUCLEOTIDE SEQUENCE</scope>
    <source>
        <strain evidence="2">KCTC 12899</strain>
    </source>
</reference>
<dbReference type="InterPro" id="IPR036010">
    <property type="entry name" value="2Fe-2S_ferredoxin-like_sf"/>
</dbReference>
<dbReference type="RefSeq" id="WP_207862055.1">
    <property type="nucleotide sequence ID" value="NZ_JAFREP010000031.1"/>
</dbReference>
<dbReference type="Gene3D" id="3.10.20.30">
    <property type="match status" value="1"/>
</dbReference>
<dbReference type="AlphaFoldDB" id="A0A8J7U525"/>
<feature type="domain" description="2Fe-2S ferredoxin-type" evidence="1">
    <location>
        <begin position="19"/>
        <end position="89"/>
    </location>
</feature>
<protein>
    <submittedName>
        <fullName evidence="2">(2Fe-2S)-binding protein</fullName>
    </submittedName>
</protein>
<evidence type="ECO:0000259" key="1">
    <source>
        <dbReference type="Pfam" id="PF00111"/>
    </source>
</evidence>
<dbReference type="Pfam" id="PF00111">
    <property type="entry name" value="Fer2"/>
    <property type="match status" value="1"/>
</dbReference>
<dbReference type="Proteomes" id="UP000664417">
    <property type="component" value="Unassembled WGS sequence"/>
</dbReference>
<dbReference type="EMBL" id="JAFREP010000031">
    <property type="protein sequence ID" value="MBO1322083.1"/>
    <property type="molecule type" value="Genomic_DNA"/>
</dbReference>
<dbReference type="InterPro" id="IPR012675">
    <property type="entry name" value="Beta-grasp_dom_sf"/>
</dbReference>
<dbReference type="GO" id="GO:0051537">
    <property type="term" value="F:2 iron, 2 sulfur cluster binding"/>
    <property type="evidence" value="ECO:0007669"/>
    <property type="project" value="InterPro"/>
</dbReference>
<dbReference type="InterPro" id="IPR001041">
    <property type="entry name" value="2Fe-2S_ferredoxin-type"/>
</dbReference>
<evidence type="ECO:0000313" key="3">
    <source>
        <dbReference type="Proteomes" id="UP000664417"/>
    </source>
</evidence>
<evidence type="ECO:0000313" key="2">
    <source>
        <dbReference type="EMBL" id="MBO1322083.1"/>
    </source>
</evidence>
<comment type="caution">
    <text evidence="2">The sequence shown here is derived from an EMBL/GenBank/DDBJ whole genome shotgun (WGS) entry which is preliminary data.</text>
</comment>
<accession>A0A8J7U525</accession>
<keyword evidence="3" id="KW-1185">Reference proteome</keyword>
<gene>
    <name evidence="2" type="ORF">J3U88_26640</name>
</gene>